<dbReference type="PANTHER" id="PTHR33495">
    <property type="entry name" value="ANTI-SIGMA FACTOR ANTAGONIST TM_1081-RELATED-RELATED"/>
    <property type="match status" value="1"/>
</dbReference>
<keyword evidence="5" id="KW-1185">Reference proteome</keyword>
<comment type="caution">
    <text evidence="4">The sequence shown here is derived from an EMBL/GenBank/DDBJ whole genome shotgun (WGS) entry which is preliminary data.</text>
</comment>
<dbReference type="InterPro" id="IPR002645">
    <property type="entry name" value="STAS_dom"/>
</dbReference>
<evidence type="ECO:0000313" key="4">
    <source>
        <dbReference type="EMBL" id="KUG53306.1"/>
    </source>
</evidence>
<organism evidence="4 5">
    <name type="scientific">Serinicoccus chungangensis</name>
    <dbReference type="NCBI Taxonomy" id="767452"/>
    <lineage>
        <taxon>Bacteria</taxon>
        <taxon>Bacillati</taxon>
        <taxon>Actinomycetota</taxon>
        <taxon>Actinomycetes</taxon>
        <taxon>Micrococcales</taxon>
        <taxon>Ornithinimicrobiaceae</taxon>
        <taxon>Serinicoccus</taxon>
    </lineage>
</organism>
<dbReference type="InterPro" id="IPR036513">
    <property type="entry name" value="STAS_dom_sf"/>
</dbReference>
<dbReference type="AlphaFoldDB" id="A0A0W8I4X1"/>
<evidence type="ECO:0000256" key="1">
    <source>
        <dbReference type="ARBA" id="ARBA00009013"/>
    </source>
</evidence>
<dbReference type="Proteomes" id="UP000054837">
    <property type="component" value="Unassembled WGS sequence"/>
</dbReference>
<dbReference type="NCBIfam" id="TIGR00377">
    <property type="entry name" value="ant_ant_sig"/>
    <property type="match status" value="1"/>
</dbReference>
<dbReference type="EMBL" id="LQBL01000028">
    <property type="protein sequence ID" value="KUG53306.1"/>
    <property type="molecule type" value="Genomic_DNA"/>
</dbReference>
<accession>A0A0W8I4X1</accession>
<evidence type="ECO:0000256" key="2">
    <source>
        <dbReference type="RuleBase" id="RU003749"/>
    </source>
</evidence>
<dbReference type="PROSITE" id="PS50801">
    <property type="entry name" value="STAS"/>
    <property type="match status" value="1"/>
</dbReference>
<feature type="domain" description="STAS" evidence="3">
    <location>
        <begin position="2"/>
        <end position="111"/>
    </location>
</feature>
<comment type="similarity">
    <text evidence="1 2">Belongs to the anti-sigma-factor antagonist family.</text>
</comment>
<protein>
    <recommendedName>
        <fullName evidence="2">Anti-sigma factor antagonist</fullName>
    </recommendedName>
</protein>
<dbReference type="SUPFAM" id="SSF52091">
    <property type="entry name" value="SpoIIaa-like"/>
    <property type="match status" value="1"/>
</dbReference>
<reference evidence="4 5" key="1">
    <citation type="submission" date="2015-12" db="EMBL/GenBank/DDBJ databases">
        <title>Serinicoccus chungangenesis strain CD08_5 genome sequencing and assembly.</title>
        <authorList>
            <person name="Chander A.M."/>
            <person name="Kaur G."/>
            <person name="Nair G.R."/>
            <person name="Dhawan D.K."/>
            <person name="Kochhar R.K."/>
            <person name="Mayilraj S."/>
            <person name="Bhadada S.K."/>
        </authorList>
    </citation>
    <scope>NUCLEOTIDE SEQUENCE [LARGE SCALE GENOMIC DNA]</scope>
    <source>
        <strain evidence="4 5">CD08_5</strain>
    </source>
</reference>
<dbReference type="Gene3D" id="3.30.750.24">
    <property type="entry name" value="STAS domain"/>
    <property type="match status" value="1"/>
</dbReference>
<dbReference type="PANTHER" id="PTHR33495:SF2">
    <property type="entry name" value="ANTI-SIGMA FACTOR ANTAGONIST TM_1081-RELATED"/>
    <property type="match status" value="1"/>
</dbReference>
<evidence type="ECO:0000313" key="5">
    <source>
        <dbReference type="Proteomes" id="UP000054837"/>
    </source>
</evidence>
<dbReference type="InterPro" id="IPR003658">
    <property type="entry name" value="Anti-sigma_ant"/>
</dbReference>
<name>A0A0W8I4X1_9MICO</name>
<dbReference type="Pfam" id="PF01740">
    <property type="entry name" value="STAS"/>
    <property type="match status" value="1"/>
</dbReference>
<evidence type="ECO:0000259" key="3">
    <source>
        <dbReference type="PROSITE" id="PS50801"/>
    </source>
</evidence>
<sequence>MSTIEVRTEGRRAVVTGPPRLNMTAAPQLREVLARAVAEGSPQIVVDLGETTFVDSSGLGALVGGLKTARQAGGDLRLAAVSEQVMTVLTLTSLHRVLRPFPTVEDASREW</sequence>
<proteinExistence type="inferred from homology"/>
<dbReference type="STRING" id="767452.AVL62_00390"/>
<dbReference type="CDD" id="cd07043">
    <property type="entry name" value="STAS_anti-anti-sigma_factors"/>
    <property type="match status" value="1"/>
</dbReference>
<gene>
    <name evidence="4" type="ORF">AVL62_00390</name>
</gene>
<dbReference type="GO" id="GO:0043856">
    <property type="term" value="F:anti-sigma factor antagonist activity"/>
    <property type="evidence" value="ECO:0007669"/>
    <property type="project" value="InterPro"/>
</dbReference>